<comment type="similarity">
    <text evidence="5">In the N-terminal section; belongs to the DHBP synthase family.</text>
</comment>
<comment type="cofactor">
    <cofactor evidence="11 12">
        <name>Mg(2+)</name>
        <dbReference type="ChEBI" id="CHEBI:18420"/>
    </cofactor>
    <cofactor evidence="11 12">
        <name>Mn(2+)</name>
        <dbReference type="ChEBI" id="CHEBI:29035"/>
    </cofactor>
    <text evidence="11 12">Binds 2 divalent metal cations per subunit. Magnesium or manganese.</text>
</comment>
<feature type="binding site" evidence="11">
    <location>
        <begin position="143"/>
        <end position="147"/>
    </location>
    <ligand>
        <name>D-ribulose 5-phosphate</name>
        <dbReference type="ChEBI" id="CHEBI:58121"/>
    </ligand>
</feature>
<dbReference type="EMBL" id="JACXAH010000026">
    <property type="protein sequence ID" value="MBD1373504.1"/>
    <property type="molecule type" value="Genomic_DNA"/>
</dbReference>
<dbReference type="FunFam" id="3.90.870.10:FF:000001">
    <property type="entry name" value="Riboflavin biosynthesis protein RibBA"/>
    <property type="match status" value="1"/>
</dbReference>
<feature type="site" description="Essential for catalytic activity" evidence="11">
    <location>
        <position position="167"/>
    </location>
</feature>
<dbReference type="PANTHER" id="PTHR21327:SF18">
    <property type="entry name" value="3,4-DIHYDROXY-2-BUTANONE 4-PHOSPHATE SYNTHASE"/>
    <property type="match status" value="1"/>
</dbReference>
<dbReference type="NCBIfam" id="TIGR00506">
    <property type="entry name" value="ribB"/>
    <property type="match status" value="1"/>
</dbReference>
<dbReference type="GO" id="GO:0008686">
    <property type="term" value="F:3,4-dihydroxy-2-butanone-4-phosphate synthase activity"/>
    <property type="evidence" value="ECO:0007669"/>
    <property type="project" value="UniProtKB-UniRule"/>
</dbReference>
<evidence type="ECO:0000313" key="13">
    <source>
        <dbReference type="EMBL" id="MBD1373504.1"/>
    </source>
</evidence>
<evidence type="ECO:0000256" key="5">
    <source>
        <dbReference type="ARBA" id="ARBA00005520"/>
    </source>
</evidence>
<dbReference type="InterPro" id="IPR000422">
    <property type="entry name" value="DHBP_synthase_RibB"/>
</dbReference>
<feature type="binding site" evidence="11">
    <location>
        <position position="31"/>
    </location>
    <ligand>
        <name>Mg(2+)</name>
        <dbReference type="ChEBI" id="CHEBI:18420"/>
        <label>2</label>
    </ligand>
</feature>
<dbReference type="GO" id="GO:0030145">
    <property type="term" value="F:manganese ion binding"/>
    <property type="evidence" value="ECO:0007669"/>
    <property type="project" value="UniProtKB-UniRule"/>
</dbReference>
<comment type="caution">
    <text evidence="13">The sequence shown here is derived from an EMBL/GenBank/DDBJ whole genome shotgun (WGS) entry which is preliminary data.</text>
</comment>
<evidence type="ECO:0000256" key="7">
    <source>
        <dbReference type="ARBA" id="ARBA00022723"/>
    </source>
</evidence>
<protein>
    <recommendedName>
        <fullName evidence="11 12">3,4-dihydroxy-2-butanone 4-phosphate synthase</fullName>
        <shortName evidence="11 12">DHBP synthase</shortName>
        <ecNumber evidence="11 12">4.1.99.12</ecNumber>
    </recommendedName>
</protein>
<dbReference type="HAMAP" id="MF_00180">
    <property type="entry name" value="RibB"/>
    <property type="match status" value="1"/>
</dbReference>
<dbReference type="GO" id="GO:0000287">
    <property type="term" value="F:magnesium ion binding"/>
    <property type="evidence" value="ECO:0007669"/>
    <property type="project" value="UniProtKB-UniRule"/>
</dbReference>
<keyword evidence="10 11" id="KW-0456">Lyase</keyword>
<name>A0A926N6R7_9BACL</name>
<keyword evidence="6 11" id="KW-0686">Riboflavin biosynthesis</keyword>
<feature type="binding site" evidence="11">
    <location>
        <begin position="30"/>
        <end position="31"/>
    </location>
    <ligand>
        <name>D-ribulose 5-phosphate</name>
        <dbReference type="ChEBI" id="CHEBI:58121"/>
    </ligand>
</feature>
<accession>A0A926N6R7</accession>
<evidence type="ECO:0000256" key="3">
    <source>
        <dbReference type="ARBA" id="ARBA00002284"/>
    </source>
</evidence>
<dbReference type="GO" id="GO:0009231">
    <property type="term" value="P:riboflavin biosynthetic process"/>
    <property type="evidence" value="ECO:0007669"/>
    <property type="project" value="UniProtKB-UniRule"/>
</dbReference>
<comment type="similarity">
    <text evidence="11 12">Belongs to the DHBP synthase family.</text>
</comment>
<dbReference type="AlphaFoldDB" id="A0A926N6R7"/>
<dbReference type="Proteomes" id="UP000661691">
    <property type="component" value="Unassembled WGS sequence"/>
</dbReference>
<evidence type="ECO:0000313" key="14">
    <source>
        <dbReference type="Proteomes" id="UP000661691"/>
    </source>
</evidence>
<dbReference type="GO" id="GO:0005829">
    <property type="term" value="C:cytosol"/>
    <property type="evidence" value="ECO:0007669"/>
    <property type="project" value="TreeGrafter"/>
</dbReference>
<feature type="binding site" evidence="11">
    <location>
        <position position="35"/>
    </location>
    <ligand>
        <name>D-ribulose 5-phosphate</name>
        <dbReference type="ChEBI" id="CHEBI:58121"/>
    </ligand>
</feature>
<reference evidence="13" key="1">
    <citation type="submission" date="2020-09" db="EMBL/GenBank/DDBJ databases">
        <title>A novel bacterium of genus Hazenella, isolated from South China Sea.</title>
        <authorList>
            <person name="Huang H."/>
            <person name="Mo K."/>
            <person name="Hu Y."/>
        </authorList>
    </citation>
    <scope>NUCLEOTIDE SEQUENCE</scope>
    <source>
        <strain evidence="13">IB182357</strain>
    </source>
</reference>
<evidence type="ECO:0000256" key="11">
    <source>
        <dbReference type="HAMAP-Rule" id="MF_00180"/>
    </source>
</evidence>
<gene>
    <name evidence="11 13" type="primary">ribB</name>
    <name evidence="13" type="ORF">IC620_14210</name>
</gene>
<dbReference type="InterPro" id="IPR017945">
    <property type="entry name" value="DHBP_synth_RibB-like_a/b_dom"/>
</dbReference>
<comment type="caution">
    <text evidence="11">Lacks conserved residue(s) required for the propagation of feature annotation.</text>
</comment>
<dbReference type="Pfam" id="PF00926">
    <property type="entry name" value="DHBP_synthase"/>
    <property type="match status" value="1"/>
</dbReference>
<organism evidence="13 14">
    <name type="scientific">Polycladospora coralii</name>
    <dbReference type="NCBI Taxonomy" id="2771432"/>
    <lineage>
        <taxon>Bacteria</taxon>
        <taxon>Bacillati</taxon>
        <taxon>Bacillota</taxon>
        <taxon>Bacilli</taxon>
        <taxon>Bacillales</taxon>
        <taxon>Thermoactinomycetaceae</taxon>
        <taxon>Polycladospora</taxon>
    </lineage>
</organism>
<evidence type="ECO:0000256" key="12">
    <source>
        <dbReference type="RuleBase" id="RU003843"/>
    </source>
</evidence>
<comment type="catalytic activity">
    <reaction evidence="1 11 12">
        <text>D-ribulose 5-phosphate = (2S)-2-hydroxy-3-oxobutyl phosphate + formate + H(+)</text>
        <dbReference type="Rhea" id="RHEA:18457"/>
        <dbReference type="ChEBI" id="CHEBI:15378"/>
        <dbReference type="ChEBI" id="CHEBI:15740"/>
        <dbReference type="ChEBI" id="CHEBI:58121"/>
        <dbReference type="ChEBI" id="CHEBI:58830"/>
        <dbReference type="EC" id="4.1.99.12"/>
    </reaction>
</comment>
<evidence type="ECO:0000256" key="4">
    <source>
        <dbReference type="ARBA" id="ARBA00004904"/>
    </source>
</evidence>
<dbReference type="RefSeq" id="WP_191142571.1">
    <property type="nucleotide sequence ID" value="NZ_JACXAH010000026.1"/>
</dbReference>
<dbReference type="SUPFAM" id="SSF55821">
    <property type="entry name" value="YrdC/RibB"/>
    <property type="match status" value="1"/>
</dbReference>
<comment type="pathway">
    <text evidence="4 11 12">Cofactor biosynthesis; riboflavin biosynthesis; 2-hydroxy-3-oxobutyl phosphate from D-ribulose 5-phosphate: step 1/1.</text>
</comment>
<feature type="site" description="Essential for catalytic activity" evidence="11">
    <location>
        <position position="129"/>
    </location>
</feature>
<evidence type="ECO:0000256" key="2">
    <source>
        <dbReference type="ARBA" id="ARBA00001936"/>
    </source>
</evidence>
<dbReference type="EC" id="4.1.99.12" evidence="11 12"/>
<keyword evidence="9 11" id="KW-0464">Manganese</keyword>
<proteinExistence type="inferred from homology"/>
<keyword evidence="8 11" id="KW-0460">Magnesium</keyword>
<dbReference type="PANTHER" id="PTHR21327">
    <property type="entry name" value="GTP CYCLOHYDROLASE II-RELATED"/>
    <property type="match status" value="1"/>
</dbReference>
<evidence type="ECO:0000256" key="6">
    <source>
        <dbReference type="ARBA" id="ARBA00022619"/>
    </source>
</evidence>
<keyword evidence="7 11" id="KW-0479">Metal-binding</keyword>
<evidence type="ECO:0000256" key="10">
    <source>
        <dbReference type="ARBA" id="ARBA00023239"/>
    </source>
</evidence>
<evidence type="ECO:0000256" key="1">
    <source>
        <dbReference type="ARBA" id="ARBA00000141"/>
    </source>
</evidence>
<evidence type="ECO:0000256" key="9">
    <source>
        <dbReference type="ARBA" id="ARBA00023211"/>
    </source>
</evidence>
<comment type="subunit">
    <text evidence="11 12">Homodimer.</text>
</comment>
<sequence length="206" mass="23125">MKQSTLNKVEMAIKAVKNGEMVIIQDDQSRENEGDLVFAAEFVTPEHVNFMAMYGRGLICVPMLAEQLQILNLPQMVEQNEEAMRTAFTVSVDAIEGVHTGISAHERSLTIQALANPTAKATDFVRPGHIFPLCARPNGVFERRGQTEASIDLMRLAQLNPVAVICEIMNDDGTMARRSDLELFSNRYQMPLLTIEEICVYRQMHN</sequence>
<evidence type="ECO:0000256" key="8">
    <source>
        <dbReference type="ARBA" id="ARBA00022842"/>
    </source>
</evidence>
<comment type="cofactor">
    <cofactor evidence="2">
        <name>Mn(2+)</name>
        <dbReference type="ChEBI" id="CHEBI:29035"/>
    </cofactor>
</comment>
<keyword evidence="14" id="KW-1185">Reference proteome</keyword>
<comment type="function">
    <text evidence="3 11 12">Catalyzes the conversion of D-ribulose 5-phosphate to formate and 3,4-dihydroxy-2-butanone 4-phosphate.</text>
</comment>
<feature type="binding site" evidence="11">
    <location>
        <position position="31"/>
    </location>
    <ligand>
        <name>Mg(2+)</name>
        <dbReference type="ChEBI" id="CHEBI:18420"/>
        <label>1</label>
    </ligand>
</feature>
<dbReference type="Gene3D" id="3.90.870.10">
    <property type="entry name" value="DHBP synthase"/>
    <property type="match status" value="1"/>
</dbReference>